<evidence type="ECO:0000256" key="4">
    <source>
        <dbReference type="ARBA" id="ARBA00021870"/>
    </source>
</evidence>
<keyword evidence="8" id="KW-0472">Membrane</keyword>
<dbReference type="InterPro" id="IPR000090">
    <property type="entry name" value="Flg_Motor_Flig"/>
</dbReference>
<dbReference type="GO" id="GO:0009425">
    <property type="term" value="C:bacterial-type flagellum basal body"/>
    <property type="evidence" value="ECO:0007669"/>
    <property type="project" value="UniProtKB-SubCell"/>
</dbReference>
<evidence type="ECO:0000256" key="1">
    <source>
        <dbReference type="ARBA" id="ARBA00004117"/>
    </source>
</evidence>
<dbReference type="FunFam" id="1.10.220.30:FF:000001">
    <property type="entry name" value="Flagellar motor switch protein FliG"/>
    <property type="match status" value="1"/>
</dbReference>
<evidence type="ECO:0000256" key="7">
    <source>
        <dbReference type="ARBA" id="ARBA00022779"/>
    </source>
</evidence>
<evidence type="ECO:0000256" key="9">
    <source>
        <dbReference type="ARBA" id="ARBA00023143"/>
    </source>
</evidence>
<dbReference type="InterPro" id="IPR011002">
    <property type="entry name" value="FliG_a-hlx"/>
</dbReference>
<feature type="domain" description="Flagellar motor switch protein FliG C-terminal" evidence="10">
    <location>
        <begin position="218"/>
        <end position="324"/>
    </location>
</feature>
<keyword evidence="7" id="KW-0283">Flagellar rotation</keyword>
<dbReference type="AlphaFoldDB" id="A0AA46I5C6"/>
<dbReference type="Pfam" id="PF14842">
    <property type="entry name" value="FliG_N"/>
    <property type="match status" value="1"/>
</dbReference>
<evidence type="ECO:0000313" key="13">
    <source>
        <dbReference type="EMBL" id="TDT69139.1"/>
    </source>
</evidence>
<evidence type="ECO:0000256" key="3">
    <source>
        <dbReference type="ARBA" id="ARBA00010299"/>
    </source>
</evidence>
<sequence>MAEKLTGKQKAAILMIALGQDAAAEVFKYLKPDEIEDLTFEIAKVNKVQLDQKEKVYEEFNEMMVAQQYISQGGINYARELLQKAVGENKAVEIITKLTSNLQVRPFDFIQRTESEQILNFISGEHPQIIALIISYLPADKAGEIMSHLPSEKQIDIARRIAQMERTSPEMIREVERILERKISTVMGQDYTMTGGIDALVEILNNVDRTTEKTIIEGLEEAEATLAEEVKKKMFVFEDLILLDDKSVQQVLKNVENKDLTMALKGSSEEVAEKIFKNMSKRAADNLREDMEYTGPVRVRDVQEAQQRIVAVVRKLEESGEIQIARGSEDELIV</sequence>
<evidence type="ECO:0000256" key="2">
    <source>
        <dbReference type="ARBA" id="ARBA00004413"/>
    </source>
</evidence>
<comment type="caution">
    <text evidence="13">The sequence shown here is derived from an EMBL/GenBank/DDBJ whole genome shotgun (WGS) entry which is preliminary data.</text>
</comment>
<keyword evidence="9" id="KW-0975">Bacterial flagellum</keyword>
<keyword evidence="13" id="KW-0969">Cilium</keyword>
<dbReference type="GO" id="GO:0006935">
    <property type="term" value="P:chemotaxis"/>
    <property type="evidence" value="ECO:0007669"/>
    <property type="project" value="UniProtKB-KW"/>
</dbReference>
<organism evidence="13 14">
    <name type="scientific">Hypnocyclicus thermotrophus</name>
    <dbReference type="NCBI Taxonomy" id="1627895"/>
    <lineage>
        <taxon>Bacteria</taxon>
        <taxon>Fusobacteriati</taxon>
        <taxon>Fusobacteriota</taxon>
        <taxon>Fusobacteriia</taxon>
        <taxon>Fusobacteriales</taxon>
        <taxon>Fusobacteriaceae</taxon>
        <taxon>Hypnocyclicus</taxon>
    </lineage>
</organism>
<dbReference type="NCBIfam" id="TIGR00207">
    <property type="entry name" value="fliG"/>
    <property type="match status" value="1"/>
</dbReference>
<dbReference type="PANTHER" id="PTHR30534:SF0">
    <property type="entry name" value="FLAGELLAR MOTOR SWITCH PROTEIN FLIG"/>
    <property type="match status" value="1"/>
</dbReference>
<evidence type="ECO:0000259" key="12">
    <source>
        <dbReference type="Pfam" id="PF14842"/>
    </source>
</evidence>
<accession>A0AA46I5C6</accession>
<dbReference type="RefSeq" id="WP_134113351.1">
    <property type="nucleotide sequence ID" value="NZ_SOBG01000006.1"/>
</dbReference>
<name>A0AA46I5C6_9FUSO</name>
<dbReference type="Pfam" id="PF01706">
    <property type="entry name" value="FliG_C"/>
    <property type="match status" value="1"/>
</dbReference>
<reference evidence="13 14" key="1">
    <citation type="submission" date="2019-03" db="EMBL/GenBank/DDBJ databases">
        <title>Genomic Encyclopedia of Type Strains, Phase IV (KMG-IV): sequencing the most valuable type-strain genomes for metagenomic binning, comparative biology and taxonomic classification.</title>
        <authorList>
            <person name="Goeker M."/>
        </authorList>
    </citation>
    <scope>NUCLEOTIDE SEQUENCE [LARGE SCALE GENOMIC DNA]</scope>
    <source>
        <strain evidence="13 14">DSM 100055</strain>
    </source>
</reference>
<feature type="domain" description="Flagellar motor switch protein FliG N-terminal" evidence="12">
    <location>
        <begin position="4"/>
        <end position="107"/>
    </location>
</feature>
<protein>
    <recommendedName>
        <fullName evidence="4">Flagellar motor switch protein FliG</fullName>
    </recommendedName>
</protein>
<keyword evidence="14" id="KW-1185">Reference proteome</keyword>
<comment type="subcellular location">
    <subcellularLocation>
        <location evidence="1">Bacterial flagellum basal body</location>
    </subcellularLocation>
    <subcellularLocation>
        <location evidence="2">Cell membrane</location>
        <topology evidence="2">Peripheral membrane protein</topology>
        <orientation evidence="2">Cytoplasmic side</orientation>
    </subcellularLocation>
</comment>
<dbReference type="GO" id="GO:0071973">
    <property type="term" value="P:bacterial-type flagellum-dependent cell motility"/>
    <property type="evidence" value="ECO:0007669"/>
    <property type="project" value="InterPro"/>
</dbReference>
<dbReference type="GO" id="GO:0003774">
    <property type="term" value="F:cytoskeletal motor activity"/>
    <property type="evidence" value="ECO:0007669"/>
    <property type="project" value="InterPro"/>
</dbReference>
<keyword evidence="13" id="KW-0282">Flagellum</keyword>
<proteinExistence type="inferred from homology"/>
<evidence type="ECO:0000256" key="5">
    <source>
        <dbReference type="ARBA" id="ARBA00022475"/>
    </source>
</evidence>
<dbReference type="InterPro" id="IPR028263">
    <property type="entry name" value="FliG_N"/>
</dbReference>
<keyword evidence="13" id="KW-0966">Cell projection</keyword>
<dbReference type="GO" id="GO:0005886">
    <property type="term" value="C:plasma membrane"/>
    <property type="evidence" value="ECO:0007669"/>
    <property type="project" value="UniProtKB-SubCell"/>
</dbReference>
<dbReference type="PIRSF" id="PIRSF003161">
    <property type="entry name" value="FliG"/>
    <property type="match status" value="1"/>
</dbReference>
<dbReference type="Pfam" id="PF14841">
    <property type="entry name" value="FliG_M"/>
    <property type="match status" value="1"/>
</dbReference>
<dbReference type="InterPro" id="IPR032779">
    <property type="entry name" value="FliG_M"/>
</dbReference>
<dbReference type="SUPFAM" id="SSF48029">
    <property type="entry name" value="FliG"/>
    <property type="match status" value="2"/>
</dbReference>
<dbReference type="Gene3D" id="1.10.220.30">
    <property type="match status" value="3"/>
</dbReference>
<keyword evidence="5" id="KW-1003">Cell membrane</keyword>
<evidence type="ECO:0000259" key="10">
    <source>
        <dbReference type="Pfam" id="PF01706"/>
    </source>
</evidence>
<feature type="domain" description="Flagellar motor switch protein FliG middle" evidence="11">
    <location>
        <begin position="116"/>
        <end position="189"/>
    </location>
</feature>
<keyword evidence="6" id="KW-0145">Chemotaxis</keyword>
<evidence type="ECO:0000256" key="6">
    <source>
        <dbReference type="ARBA" id="ARBA00022500"/>
    </source>
</evidence>
<dbReference type="InterPro" id="IPR023087">
    <property type="entry name" value="Flg_Motor_Flig_C"/>
</dbReference>
<dbReference type="Proteomes" id="UP000294678">
    <property type="component" value="Unassembled WGS sequence"/>
</dbReference>
<evidence type="ECO:0000259" key="11">
    <source>
        <dbReference type="Pfam" id="PF14841"/>
    </source>
</evidence>
<comment type="similarity">
    <text evidence="3">Belongs to the FliG family.</text>
</comment>
<evidence type="ECO:0000313" key="14">
    <source>
        <dbReference type="Proteomes" id="UP000294678"/>
    </source>
</evidence>
<gene>
    <name evidence="13" type="ORF">EV215_1481</name>
</gene>
<evidence type="ECO:0000256" key="8">
    <source>
        <dbReference type="ARBA" id="ARBA00023136"/>
    </source>
</evidence>
<dbReference type="PANTHER" id="PTHR30534">
    <property type="entry name" value="FLAGELLAR MOTOR SWITCH PROTEIN FLIG"/>
    <property type="match status" value="1"/>
</dbReference>
<dbReference type="EMBL" id="SOBG01000006">
    <property type="protein sequence ID" value="TDT69139.1"/>
    <property type="molecule type" value="Genomic_DNA"/>
</dbReference>
<dbReference type="PRINTS" id="PR00954">
    <property type="entry name" value="FLGMOTORFLIG"/>
</dbReference>